<feature type="signal peptide" evidence="2">
    <location>
        <begin position="1"/>
        <end position="19"/>
    </location>
</feature>
<keyword evidence="4" id="KW-1185">Reference proteome</keyword>
<evidence type="ECO:0000313" key="3">
    <source>
        <dbReference type="EMBL" id="KAG5535649.1"/>
    </source>
</evidence>
<reference evidence="3" key="1">
    <citation type="submission" date="2020-08" db="EMBL/GenBank/DDBJ databases">
        <title>Plant Genome Project.</title>
        <authorList>
            <person name="Zhang R.-G."/>
        </authorList>
    </citation>
    <scope>NUCLEOTIDE SEQUENCE</scope>
    <source>
        <strain evidence="3">WSP0</strain>
        <tissue evidence="3">Leaf</tissue>
    </source>
</reference>
<feature type="compositionally biased region" description="Gly residues" evidence="1">
    <location>
        <begin position="60"/>
        <end position="73"/>
    </location>
</feature>
<protein>
    <submittedName>
        <fullName evidence="3">Uncharacterized protein</fullName>
    </submittedName>
</protein>
<feature type="compositionally biased region" description="Basic and acidic residues" evidence="1">
    <location>
        <begin position="43"/>
        <end position="59"/>
    </location>
</feature>
<name>A0AAV6J7Z9_9ERIC</name>
<dbReference type="EMBL" id="JACTNZ010000008">
    <property type="protein sequence ID" value="KAG5535649.1"/>
    <property type="molecule type" value="Genomic_DNA"/>
</dbReference>
<feature type="region of interest" description="Disordered" evidence="1">
    <location>
        <begin position="37"/>
        <end position="85"/>
    </location>
</feature>
<gene>
    <name evidence="3" type="ORF">RHGRI_023416</name>
</gene>
<feature type="compositionally biased region" description="Basic and acidic residues" evidence="1">
    <location>
        <begin position="75"/>
        <end position="85"/>
    </location>
</feature>
<evidence type="ECO:0000256" key="1">
    <source>
        <dbReference type="SAM" id="MobiDB-lite"/>
    </source>
</evidence>
<evidence type="ECO:0000256" key="2">
    <source>
        <dbReference type="SAM" id="SignalP"/>
    </source>
</evidence>
<evidence type="ECO:0000313" key="4">
    <source>
        <dbReference type="Proteomes" id="UP000823749"/>
    </source>
</evidence>
<dbReference type="Proteomes" id="UP000823749">
    <property type="component" value="Chromosome 8"/>
</dbReference>
<sequence>MPACCALFSHLLRLKVVLLLWCGESGIVVVVVVTDGGEEETGEERGREREGEKRERDGRWGCGVGVGGGGNGSTGEEKNELDWRRQPRLEKKRERTYTEEGMDWVVAIDCE</sequence>
<accession>A0AAV6J7Z9</accession>
<feature type="chain" id="PRO_5043327719" evidence="2">
    <location>
        <begin position="20"/>
        <end position="111"/>
    </location>
</feature>
<keyword evidence="2" id="KW-0732">Signal</keyword>
<proteinExistence type="predicted"/>
<comment type="caution">
    <text evidence="3">The sequence shown here is derived from an EMBL/GenBank/DDBJ whole genome shotgun (WGS) entry which is preliminary data.</text>
</comment>
<dbReference type="AlphaFoldDB" id="A0AAV6J7Z9"/>
<organism evidence="3 4">
    <name type="scientific">Rhododendron griersonianum</name>
    <dbReference type="NCBI Taxonomy" id="479676"/>
    <lineage>
        <taxon>Eukaryota</taxon>
        <taxon>Viridiplantae</taxon>
        <taxon>Streptophyta</taxon>
        <taxon>Embryophyta</taxon>
        <taxon>Tracheophyta</taxon>
        <taxon>Spermatophyta</taxon>
        <taxon>Magnoliopsida</taxon>
        <taxon>eudicotyledons</taxon>
        <taxon>Gunneridae</taxon>
        <taxon>Pentapetalae</taxon>
        <taxon>asterids</taxon>
        <taxon>Ericales</taxon>
        <taxon>Ericaceae</taxon>
        <taxon>Ericoideae</taxon>
        <taxon>Rhodoreae</taxon>
        <taxon>Rhododendron</taxon>
    </lineage>
</organism>